<dbReference type="Proteomes" id="UP000176504">
    <property type="component" value="Unassembled WGS sequence"/>
</dbReference>
<feature type="transmembrane region" description="Helical" evidence="8">
    <location>
        <begin position="127"/>
        <end position="151"/>
    </location>
</feature>
<evidence type="ECO:0000256" key="2">
    <source>
        <dbReference type="ARBA" id="ARBA00009773"/>
    </source>
</evidence>
<feature type="transmembrane region" description="Helical" evidence="8">
    <location>
        <begin position="234"/>
        <end position="262"/>
    </location>
</feature>
<dbReference type="AlphaFoldDB" id="A0A1F4VCZ6"/>
<evidence type="ECO:0000256" key="6">
    <source>
        <dbReference type="ARBA" id="ARBA00022989"/>
    </source>
</evidence>
<dbReference type="GO" id="GO:0055085">
    <property type="term" value="P:transmembrane transport"/>
    <property type="evidence" value="ECO:0007669"/>
    <property type="project" value="TreeGrafter"/>
</dbReference>
<comment type="caution">
    <text evidence="9">The sequence shown here is derived from an EMBL/GenBank/DDBJ whole genome shotgun (WGS) entry which is preliminary data.</text>
</comment>
<comment type="similarity">
    <text evidence="2">Belongs to the autoinducer-2 exporter (AI-2E) (TC 2.A.86) family.</text>
</comment>
<evidence type="ECO:0000256" key="1">
    <source>
        <dbReference type="ARBA" id="ARBA00004651"/>
    </source>
</evidence>
<proteinExistence type="inferred from homology"/>
<dbReference type="InterPro" id="IPR002549">
    <property type="entry name" value="AI-2E-like"/>
</dbReference>
<dbReference type="PANTHER" id="PTHR21716">
    <property type="entry name" value="TRANSMEMBRANE PROTEIN"/>
    <property type="match status" value="1"/>
</dbReference>
<reference evidence="9 10" key="1">
    <citation type="journal article" date="2016" name="Nat. Commun.">
        <title>Thousands of microbial genomes shed light on interconnected biogeochemical processes in an aquifer system.</title>
        <authorList>
            <person name="Anantharaman K."/>
            <person name="Brown C.T."/>
            <person name="Hug L.A."/>
            <person name="Sharon I."/>
            <person name="Castelle C.J."/>
            <person name="Probst A.J."/>
            <person name="Thomas B.C."/>
            <person name="Singh A."/>
            <person name="Wilkins M.J."/>
            <person name="Karaoz U."/>
            <person name="Brodie E.L."/>
            <person name="Williams K.H."/>
            <person name="Hubbard S.S."/>
            <person name="Banfield J.F."/>
        </authorList>
    </citation>
    <scope>NUCLEOTIDE SEQUENCE [LARGE SCALE GENOMIC DNA]</scope>
</reference>
<feature type="transmembrane region" description="Helical" evidence="8">
    <location>
        <begin position="7"/>
        <end position="26"/>
    </location>
</feature>
<evidence type="ECO:0000256" key="8">
    <source>
        <dbReference type="SAM" id="Phobius"/>
    </source>
</evidence>
<evidence type="ECO:0000313" key="9">
    <source>
        <dbReference type="EMBL" id="OGC55075.1"/>
    </source>
</evidence>
<keyword evidence="3" id="KW-0813">Transport</keyword>
<keyword evidence="7 8" id="KW-0472">Membrane</keyword>
<keyword evidence="6 8" id="KW-1133">Transmembrane helix</keyword>
<evidence type="ECO:0000256" key="3">
    <source>
        <dbReference type="ARBA" id="ARBA00022448"/>
    </source>
</evidence>
<keyword evidence="4" id="KW-1003">Cell membrane</keyword>
<evidence type="ECO:0000313" key="10">
    <source>
        <dbReference type="Proteomes" id="UP000176504"/>
    </source>
</evidence>
<evidence type="ECO:0000256" key="5">
    <source>
        <dbReference type="ARBA" id="ARBA00022692"/>
    </source>
</evidence>
<dbReference type="EMBL" id="MEVI01000003">
    <property type="protein sequence ID" value="OGC55075.1"/>
    <property type="molecule type" value="Genomic_DNA"/>
</dbReference>
<dbReference type="GO" id="GO:0005886">
    <property type="term" value="C:plasma membrane"/>
    <property type="evidence" value="ECO:0007669"/>
    <property type="project" value="UniProtKB-SubCell"/>
</dbReference>
<feature type="transmembrane region" description="Helical" evidence="8">
    <location>
        <begin position="274"/>
        <end position="293"/>
    </location>
</feature>
<sequence length="326" mass="35527">MQKNIVISARSIFITFLLIIVLVLLYQIRDVILQLVIASILALSIEPAVKYMARKKMPRGIAVGIVFTISFFVIILFFALALPLVATQLRNLVLNLPNIISAAVASEQIRASLLKSVSEFGVALDDVFAVTLSVFANTFSFITVFVFTLYLSLDLPNVKRRFLALFADDVKDYVDDTWVEVEDNLSRWIKGQLFLMFVVGLMGYFSLLILQVPYAASLGVVSGVLEVVPVIGPIISTIIAGIVGLAVSPVTGLLSVALFIGIQQVENSILVPRVMQKVAGFNPLVTMIALLIGAKLYGVAGALISIPISLLSVVIFKRLINLDLEE</sequence>
<accession>A0A1F4VCZ6</accession>
<evidence type="ECO:0000256" key="4">
    <source>
        <dbReference type="ARBA" id="ARBA00022475"/>
    </source>
</evidence>
<name>A0A1F4VCZ6_UNCKA</name>
<dbReference type="Pfam" id="PF01594">
    <property type="entry name" value="AI-2E_transport"/>
    <property type="match status" value="1"/>
</dbReference>
<evidence type="ECO:0008006" key="11">
    <source>
        <dbReference type="Google" id="ProtNLM"/>
    </source>
</evidence>
<feature type="transmembrane region" description="Helical" evidence="8">
    <location>
        <begin position="193"/>
        <end position="214"/>
    </location>
</feature>
<protein>
    <recommendedName>
        <fullName evidence="11">AI-2E family transporter</fullName>
    </recommendedName>
</protein>
<dbReference type="PANTHER" id="PTHR21716:SF53">
    <property type="entry name" value="PERMEASE PERM-RELATED"/>
    <property type="match status" value="1"/>
</dbReference>
<keyword evidence="5 8" id="KW-0812">Transmembrane</keyword>
<feature type="transmembrane region" description="Helical" evidence="8">
    <location>
        <begin position="61"/>
        <end position="86"/>
    </location>
</feature>
<organism evidence="9 10">
    <name type="scientific">candidate division WWE3 bacterium RIFCSPLOWO2_01_FULL_41_18</name>
    <dbReference type="NCBI Taxonomy" id="1802625"/>
    <lineage>
        <taxon>Bacteria</taxon>
        <taxon>Katanobacteria</taxon>
    </lineage>
</organism>
<feature type="transmembrane region" description="Helical" evidence="8">
    <location>
        <begin position="32"/>
        <end position="49"/>
    </location>
</feature>
<gene>
    <name evidence="9" type="ORF">A3A78_03805</name>
</gene>
<evidence type="ECO:0000256" key="7">
    <source>
        <dbReference type="ARBA" id="ARBA00023136"/>
    </source>
</evidence>
<comment type="subcellular location">
    <subcellularLocation>
        <location evidence="1">Cell membrane</location>
        <topology evidence="1">Multi-pass membrane protein</topology>
    </subcellularLocation>
</comment>
<feature type="transmembrane region" description="Helical" evidence="8">
    <location>
        <begin position="299"/>
        <end position="320"/>
    </location>
</feature>